<reference evidence="1 2" key="1">
    <citation type="submission" date="2019-05" db="EMBL/GenBank/DDBJ databases">
        <title>Another draft genome of Portunus trituberculatus and its Hox gene families provides insights of decapod evolution.</title>
        <authorList>
            <person name="Jeong J.-H."/>
            <person name="Song I."/>
            <person name="Kim S."/>
            <person name="Choi T."/>
            <person name="Kim D."/>
            <person name="Ryu S."/>
            <person name="Kim W."/>
        </authorList>
    </citation>
    <scope>NUCLEOTIDE SEQUENCE [LARGE SCALE GENOMIC DNA]</scope>
    <source>
        <tissue evidence="1">Muscle</tissue>
    </source>
</reference>
<dbReference type="Proteomes" id="UP000324222">
    <property type="component" value="Unassembled WGS sequence"/>
</dbReference>
<dbReference type="AlphaFoldDB" id="A0A5B7JRI8"/>
<organism evidence="1 2">
    <name type="scientific">Portunus trituberculatus</name>
    <name type="common">Swimming crab</name>
    <name type="synonym">Neptunus trituberculatus</name>
    <dbReference type="NCBI Taxonomy" id="210409"/>
    <lineage>
        <taxon>Eukaryota</taxon>
        <taxon>Metazoa</taxon>
        <taxon>Ecdysozoa</taxon>
        <taxon>Arthropoda</taxon>
        <taxon>Crustacea</taxon>
        <taxon>Multicrustacea</taxon>
        <taxon>Malacostraca</taxon>
        <taxon>Eumalacostraca</taxon>
        <taxon>Eucarida</taxon>
        <taxon>Decapoda</taxon>
        <taxon>Pleocyemata</taxon>
        <taxon>Brachyura</taxon>
        <taxon>Eubrachyura</taxon>
        <taxon>Portunoidea</taxon>
        <taxon>Portunidae</taxon>
        <taxon>Portuninae</taxon>
        <taxon>Portunus</taxon>
    </lineage>
</organism>
<evidence type="ECO:0000313" key="2">
    <source>
        <dbReference type="Proteomes" id="UP000324222"/>
    </source>
</evidence>
<gene>
    <name evidence="1" type="ORF">E2C01_090962</name>
</gene>
<sequence>MVRVQGHLSGVVRGGSWWRPRRPDVTYLVTLLAACSHCPVCLATRTGSRLGVHDAISSLRPMLQCNYSFMSHLAGSGPFSICLKGGRRKHIK</sequence>
<keyword evidence="2" id="KW-1185">Reference proteome</keyword>
<accession>A0A5B7JRI8</accession>
<proteinExistence type="predicted"/>
<dbReference type="PROSITE" id="PS51257">
    <property type="entry name" value="PROKAR_LIPOPROTEIN"/>
    <property type="match status" value="1"/>
</dbReference>
<evidence type="ECO:0000313" key="1">
    <source>
        <dbReference type="EMBL" id="MPC95737.1"/>
    </source>
</evidence>
<name>A0A5B7JRI8_PORTR</name>
<dbReference type="EMBL" id="VSRR010103361">
    <property type="protein sequence ID" value="MPC95737.1"/>
    <property type="molecule type" value="Genomic_DNA"/>
</dbReference>
<comment type="caution">
    <text evidence="1">The sequence shown here is derived from an EMBL/GenBank/DDBJ whole genome shotgun (WGS) entry which is preliminary data.</text>
</comment>
<protein>
    <submittedName>
        <fullName evidence="1">Uncharacterized protein</fullName>
    </submittedName>
</protein>